<feature type="transmembrane region" description="Helical" evidence="2">
    <location>
        <begin position="470"/>
        <end position="495"/>
    </location>
</feature>
<evidence type="ECO:0000313" key="3">
    <source>
        <dbReference type="EMBL" id="NYJ77037.1"/>
    </source>
</evidence>
<keyword evidence="2" id="KW-0812">Transmembrane</keyword>
<reference evidence="3 4" key="1">
    <citation type="submission" date="2020-07" db="EMBL/GenBank/DDBJ databases">
        <title>Sequencing the genomes of 1000 actinobacteria strains.</title>
        <authorList>
            <person name="Klenk H.-P."/>
        </authorList>
    </citation>
    <scope>NUCLEOTIDE SEQUENCE [LARGE SCALE GENOMIC DNA]</scope>
    <source>
        <strain evidence="3 4">DSM 15475</strain>
    </source>
</reference>
<feature type="transmembrane region" description="Helical" evidence="2">
    <location>
        <begin position="515"/>
        <end position="535"/>
    </location>
</feature>
<keyword evidence="4" id="KW-1185">Reference proteome</keyword>
<gene>
    <name evidence="3" type="ORF">HNR09_000448</name>
</gene>
<feature type="transmembrane region" description="Helical" evidence="2">
    <location>
        <begin position="256"/>
        <end position="278"/>
    </location>
</feature>
<evidence type="ECO:0000256" key="2">
    <source>
        <dbReference type="SAM" id="Phobius"/>
    </source>
</evidence>
<feature type="transmembrane region" description="Helical" evidence="2">
    <location>
        <begin position="586"/>
        <end position="617"/>
    </location>
</feature>
<feature type="region of interest" description="Disordered" evidence="1">
    <location>
        <begin position="34"/>
        <end position="53"/>
    </location>
</feature>
<evidence type="ECO:0000256" key="1">
    <source>
        <dbReference type="SAM" id="MobiDB-lite"/>
    </source>
</evidence>
<feature type="transmembrane region" description="Helical" evidence="2">
    <location>
        <begin position="1106"/>
        <end position="1124"/>
    </location>
</feature>
<sequence>MAAQTRQPDAVIELSAETWRGPQDLSRSLRSRLLRDRGQASRTTNPGPGGSRVTSLWRHLERRLPDGFSPRPQWLWILPSDALPEPDALEQLEERLFTVTDEETHPQIQVIGAKQLHASGSAEEVGVDRLVDVGLWSARSGEVVPLSEPKELDQGQYDGRDAVPAVAAHGMLVHAPLFGDLGGFDPTLPPDGAAAQFCRRAREVGAHVVIRPAARIRRLDPTPREEVHRLGGALHLPGPERRGQIRRRLTESSPTAVPFLWIGQWVAAVLRTVLLTAVKAPDAAVGQLVSSAGALFGFGAIGHSRRFIRAGRRAVMERLLRDERIDSEHELLRSGRRAERELRLSSAELRRHRRRLMTAETVAPQRAGYGLAGARGDEEDDHDALLGQGSADGEFDEMPTRRSGDRLGLFLMLLGLTGLSLLVFRDLLPAEALIGGAALPVTAVPAEIAASMVSLISTDGLGQLSGADPFTLVLLILSVLSGGHASTVLVWLTVLALPLAALTAWLASRLVTARATVRVVAALLWAGVPSLHIALGEGRVGVVLAHVLLPLVVLTGARALGARPVYESPSRPGQTRSFYAASWEHAAAAALLLTVVTAAAPVLLVLTVVVCVVGALVLRGRGRVLWLLPLPSLALAAPMLGSAVLTGQNAIAVLLSDPTRPLVAAAAPLWQQLLGHSRPFDPSAGLFGATMPEFFASDFWSLRLALVVGAPLLLVALLGVVTATRRSSHALTAGVVLLAALGVSAAASRMAAGDDGVQLIPADVGPLVSVMAFCLLIAAVGSLDRLPRALPQMGPTLAPVAATLLVLSVIASLGSWAVPRALPGSQLSNESLTAVTPTETLIAPGQVRQVPATAADQGTGPAQLRTLVLDAGRDGVVGELVSEQGRTLDSTRAVVSAGDVPLWVEPAASARDLTPGDRRLGQLVAALVTPGSGEVGPLMEELGIGYVLIRSGEDSPLVDAVDTAGGLIGVGPTDRGLLWRAEVPERAEVFAVPDVEGASTAWARLVDEYGHTVALLPSQGRQVDVDLAELVDVAGEPLVVDQDLVLRLATERASGWSAQLDGEALEPAPGGTWTQSFHVPAELLTGQSTGEVSGELTAEHSSPYRWPLLILVGGLLLLVVLIAVPLPRGARLLPVAADAELARMDGRGEQL</sequence>
<comment type="caution">
    <text evidence="3">The sequence shown here is derived from an EMBL/GenBank/DDBJ whole genome shotgun (WGS) entry which is preliminary data.</text>
</comment>
<name>A0A7Z0GJD9_9MICC</name>
<accession>A0A7Z0GJD9</accession>
<dbReference type="RefSeq" id="WP_179540575.1">
    <property type="nucleotide sequence ID" value="NZ_BAAALL010000004.1"/>
</dbReference>
<dbReference type="Proteomes" id="UP000535437">
    <property type="component" value="Unassembled WGS sequence"/>
</dbReference>
<feature type="transmembrane region" description="Helical" evidence="2">
    <location>
        <begin position="542"/>
        <end position="566"/>
    </location>
</feature>
<feature type="transmembrane region" description="Helical" evidence="2">
    <location>
        <begin position="730"/>
        <end position="752"/>
    </location>
</feature>
<feature type="transmembrane region" description="Helical" evidence="2">
    <location>
        <begin position="407"/>
        <end position="425"/>
    </location>
</feature>
<feature type="transmembrane region" description="Helical" evidence="2">
    <location>
        <begin position="284"/>
        <end position="303"/>
    </location>
</feature>
<dbReference type="Gene3D" id="3.90.550.10">
    <property type="entry name" value="Spore Coat Polysaccharide Biosynthesis Protein SpsA, Chain A"/>
    <property type="match status" value="1"/>
</dbReference>
<dbReference type="EMBL" id="JACCFY010000001">
    <property type="protein sequence ID" value="NYJ77037.1"/>
    <property type="molecule type" value="Genomic_DNA"/>
</dbReference>
<feature type="transmembrane region" description="Helical" evidence="2">
    <location>
        <begin position="764"/>
        <end position="784"/>
    </location>
</feature>
<feature type="transmembrane region" description="Helical" evidence="2">
    <location>
        <begin position="624"/>
        <end position="645"/>
    </location>
</feature>
<dbReference type="SUPFAM" id="SSF53448">
    <property type="entry name" value="Nucleotide-diphospho-sugar transferases"/>
    <property type="match status" value="1"/>
</dbReference>
<feature type="transmembrane region" description="Helical" evidence="2">
    <location>
        <begin position="700"/>
        <end position="723"/>
    </location>
</feature>
<keyword evidence="2" id="KW-0472">Membrane</keyword>
<feature type="transmembrane region" description="Helical" evidence="2">
    <location>
        <begin position="437"/>
        <end position="458"/>
    </location>
</feature>
<keyword evidence="2" id="KW-1133">Transmembrane helix</keyword>
<feature type="transmembrane region" description="Helical" evidence="2">
    <location>
        <begin position="796"/>
        <end position="818"/>
    </location>
</feature>
<evidence type="ECO:0000313" key="4">
    <source>
        <dbReference type="Proteomes" id="UP000535437"/>
    </source>
</evidence>
<evidence type="ECO:0008006" key="5">
    <source>
        <dbReference type="Google" id="ProtNLM"/>
    </source>
</evidence>
<protein>
    <recommendedName>
        <fullName evidence="5">GT2 family glycosyltransferase</fullName>
    </recommendedName>
</protein>
<dbReference type="InterPro" id="IPR029044">
    <property type="entry name" value="Nucleotide-diphossugar_trans"/>
</dbReference>
<organism evidence="3 4">
    <name type="scientific">Nesterenkonia xinjiangensis</name>
    <dbReference type="NCBI Taxonomy" id="225327"/>
    <lineage>
        <taxon>Bacteria</taxon>
        <taxon>Bacillati</taxon>
        <taxon>Actinomycetota</taxon>
        <taxon>Actinomycetes</taxon>
        <taxon>Micrococcales</taxon>
        <taxon>Micrococcaceae</taxon>
        <taxon>Nesterenkonia</taxon>
    </lineage>
</organism>
<dbReference type="AlphaFoldDB" id="A0A7Z0GJD9"/>
<proteinExistence type="predicted"/>